<keyword evidence="9" id="KW-1185">Reference proteome</keyword>
<dbReference type="SUPFAM" id="SSF48452">
    <property type="entry name" value="TPR-like"/>
    <property type="match status" value="1"/>
</dbReference>
<dbReference type="Proteomes" id="UP000199645">
    <property type="component" value="Unassembled WGS sequence"/>
</dbReference>
<dbReference type="Gene3D" id="3.40.50.300">
    <property type="entry name" value="P-loop containing nucleotide triphosphate hydrolases"/>
    <property type="match status" value="1"/>
</dbReference>
<dbReference type="Pfam" id="PF03704">
    <property type="entry name" value="BTAD"/>
    <property type="match status" value="1"/>
</dbReference>
<keyword evidence="4 5" id="KW-0238">DNA-binding</keyword>
<dbReference type="Gene3D" id="1.10.10.10">
    <property type="entry name" value="Winged helix-like DNA-binding domain superfamily/Winged helix DNA-binding domain"/>
    <property type="match status" value="1"/>
</dbReference>
<reference evidence="8 9" key="1">
    <citation type="submission" date="2016-10" db="EMBL/GenBank/DDBJ databases">
        <authorList>
            <person name="de Groot N.N."/>
        </authorList>
    </citation>
    <scope>NUCLEOTIDE SEQUENCE [LARGE SCALE GENOMIC DNA]</scope>
    <source>
        <strain evidence="8 9">DSM 43019</strain>
    </source>
</reference>
<proteinExistence type="inferred from homology"/>
<dbReference type="OrthoDB" id="134712at2"/>
<dbReference type="InterPro" id="IPR005158">
    <property type="entry name" value="BTAD"/>
</dbReference>
<dbReference type="SUPFAM" id="SSF52540">
    <property type="entry name" value="P-loop containing nucleoside triphosphate hydrolases"/>
    <property type="match status" value="1"/>
</dbReference>
<evidence type="ECO:0000256" key="1">
    <source>
        <dbReference type="ARBA" id="ARBA00005820"/>
    </source>
</evidence>
<dbReference type="SMART" id="SM00862">
    <property type="entry name" value="Trans_reg_C"/>
    <property type="match status" value="1"/>
</dbReference>
<evidence type="ECO:0000313" key="9">
    <source>
        <dbReference type="Proteomes" id="UP000199645"/>
    </source>
</evidence>
<dbReference type="InterPro" id="IPR011990">
    <property type="entry name" value="TPR-like_helical_dom_sf"/>
</dbReference>
<dbReference type="STRING" id="35752.SAMN05421541_109470"/>
<feature type="DNA-binding region" description="OmpR/PhoB-type" evidence="5">
    <location>
        <begin position="1"/>
        <end position="105"/>
    </location>
</feature>
<dbReference type="InterPro" id="IPR041664">
    <property type="entry name" value="AAA_16"/>
</dbReference>
<evidence type="ECO:0000313" key="8">
    <source>
        <dbReference type="EMBL" id="SFF38968.1"/>
    </source>
</evidence>
<evidence type="ECO:0000256" key="4">
    <source>
        <dbReference type="ARBA" id="ARBA00023125"/>
    </source>
</evidence>
<evidence type="ECO:0000259" key="7">
    <source>
        <dbReference type="PROSITE" id="PS51755"/>
    </source>
</evidence>
<dbReference type="GO" id="GO:0005737">
    <property type="term" value="C:cytoplasm"/>
    <property type="evidence" value="ECO:0007669"/>
    <property type="project" value="TreeGrafter"/>
</dbReference>
<dbReference type="SUPFAM" id="SSF46894">
    <property type="entry name" value="C-terminal effector domain of the bipartite response regulators"/>
    <property type="match status" value="1"/>
</dbReference>
<dbReference type="PANTHER" id="PTHR16305:SF35">
    <property type="entry name" value="TRANSCRIPTIONAL ACTIVATOR DOMAIN"/>
    <property type="match status" value="1"/>
</dbReference>
<gene>
    <name evidence="8" type="ORF">SAMN05421541_109470</name>
</gene>
<evidence type="ECO:0000256" key="2">
    <source>
        <dbReference type="ARBA" id="ARBA00022741"/>
    </source>
</evidence>
<dbReference type="SMART" id="SM01043">
    <property type="entry name" value="BTAD"/>
    <property type="match status" value="1"/>
</dbReference>
<dbReference type="InterPro" id="IPR036388">
    <property type="entry name" value="WH-like_DNA-bd_sf"/>
</dbReference>
<keyword evidence="2" id="KW-0547">Nucleotide-binding</keyword>
<dbReference type="InterPro" id="IPR016032">
    <property type="entry name" value="Sig_transdc_resp-reg_C-effctor"/>
</dbReference>
<feature type="domain" description="OmpR/PhoB-type" evidence="7">
    <location>
        <begin position="1"/>
        <end position="105"/>
    </location>
</feature>
<protein>
    <submittedName>
        <fullName evidence="8">Transcriptional regulatory protein, C terminal</fullName>
    </submittedName>
</protein>
<dbReference type="InterPro" id="IPR001867">
    <property type="entry name" value="OmpR/PhoB-type_DNA-bd"/>
</dbReference>
<dbReference type="Gene3D" id="1.25.40.10">
    <property type="entry name" value="Tetratricopeptide repeat domain"/>
    <property type="match status" value="1"/>
</dbReference>
<dbReference type="EMBL" id="FONV01000009">
    <property type="protein sequence ID" value="SFF38968.1"/>
    <property type="molecule type" value="Genomic_DNA"/>
</dbReference>
<dbReference type="PROSITE" id="PS51755">
    <property type="entry name" value="OMPR_PHOB"/>
    <property type="match status" value="1"/>
</dbReference>
<feature type="region of interest" description="Disordered" evidence="6">
    <location>
        <begin position="255"/>
        <end position="286"/>
    </location>
</feature>
<dbReference type="GO" id="GO:0006355">
    <property type="term" value="P:regulation of DNA-templated transcription"/>
    <property type="evidence" value="ECO:0007669"/>
    <property type="project" value="InterPro"/>
</dbReference>
<dbReference type="GO" id="GO:0003677">
    <property type="term" value="F:DNA binding"/>
    <property type="evidence" value="ECO:0007669"/>
    <property type="project" value="UniProtKB-UniRule"/>
</dbReference>
<dbReference type="GO" id="GO:0005524">
    <property type="term" value="F:ATP binding"/>
    <property type="evidence" value="ECO:0007669"/>
    <property type="project" value="UniProtKB-KW"/>
</dbReference>
<keyword evidence="3" id="KW-0067">ATP-binding</keyword>
<dbReference type="GO" id="GO:0004016">
    <property type="term" value="F:adenylate cyclase activity"/>
    <property type="evidence" value="ECO:0007669"/>
    <property type="project" value="TreeGrafter"/>
</dbReference>
<organism evidence="8 9">
    <name type="scientific">Actinoplanes philippinensis</name>
    <dbReference type="NCBI Taxonomy" id="35752"/>
    <lineage>
        <taxon>Bacteria</taxon>
        <taxon>Bacillati</taxon>
        <taxon>Actinomycetota</taxon>
        <taxon>Actinomycetes</taxon>
        <taxon>Micromonosporales</taxon>
        <taxon>Micromonosporaceae</taxon>
        <taxon>Actinoplanes</taxon>
    </lineage>
</organism>
<dbReference type="Pfam" id="PF13191">
    <property type="entry name" value="AAA_16"/>
    <property type="match status" value="1"/>
</dbReference>
<dbReference type="GO" id="GO:0000160">
    <property type="term" value="P:phosphorelay signal transduction system"/>
    <property type="evidence" value="ECO:0007669"/>
    <property type="project" value="InterPro"/>
</dbReference>
<evidence type="ECO:0000256" key="3">
    <source>
        <dbReference type="ARBA" id="ARBA00022840"/>
    </source>
</evidence>
<dbReference type="AlphaFoldDB" id="A0A1I2IBD3"/>
<dbReference type="InterPro" id="IPR027417">
    <property type="entry name" value="P-loop_NTPase"/>
</dbReference>
<dbReference type="PANTHER" id="PTHR16305">
    <property type="entry name" value="TESTICULAR SOLUBLE ADENYLYL CYCLASE"/>
    <property type="match status" value="1"/>
</dbReference>
<evidence type="ECO:0000256" key="5">
    <source>
        <dbReference type="PROSITE-ProRule" id="PRU01091"/>
    </source>
</evidence>
<sequence>MDRRSRSSLHLEILGPLRVWRDGVEIDPGPPQQAGLLAALLASADQQVTTNELIGMVWEADVPATAVNIVHKYVGALRRLLEPALSTRESGSYLRRSERGYLFDAGAGTLDVVEFRRLVASAKRSTGESALNAYLSALQLWRGHAGDGLGHTGTMRTLFAALDNEFFDACVAATHLAVACGRADRLLTPLRLAAAMAPFHETLHGCLIVMLAAAGRQAEAMSTFATFRARLAEDLGADPGPAVLDAYDQVLGPVRRPRRSHDAGRGPVGEPRRAGPASATPGSMVGRAGELEILRQAVTAARSGETGLVLVEGEPGIGKTRLLEEAATDLSDVLVVWGRCLEGDGTPAMWPWTQIVGRLLENVAAPARRKSLDGELGRLVQPRGEMPDSSGMPDSGAPFRLFEQITALIGQVAARRPVVLVVDDLQWADPSSLQVLGHLTARLPLGTALIAALRNRVPVPGSQLTRFLATAGRIPAHRRVRLVPLVPDEVGELVRDRIGHDPGAGVAQRIHARTGGNPFFVHQLSCLLATDAGVITAAAVERAGVPATVRDVVQERAGRLAPEARAVLQIAAVIGRDVEVRVLAHAAGLQIRACLLLLDTVDALGLLTFSTGDPFSVRFPHDLIRESVVAVTLPSEVPRLHLRVADALEQLTVDTGSVAERLAHHLWTAGPLADPARTTTALARAGGITAAKSAFDVAERQLRTAASVARAAGLAEHELSALKQLAAVVGMRSLYGGAAALDLLERAEDLARRLGRDREAADFLFSRWAGHAQAIELDRAAPLARRLFEQGRAAADPTIRAYGLNAWGIHQWDIGNVGEGVRHLRQAGEVLRGHAARRGDDPLRHDLQMLPAAIFAEMTAQHGDLSTARALLGALEELAGDDPYMITVWASMAARTAANVGDAAEALRVAQRGIAVDPGFTFVFQGSYLRLARLWALAMAGRDPAGAADRAERLIRANLLDTPRSCVATWFGLLGEARLRAGQLEQAATALDCADRALDTFGQRYPEGLILLIRAKLVQASGAPLDEVRAAAERAHALSVDREAHLYAHRAARMLRELAAGQPT</sequence>
<evidence type="ECO:0000256" key="6">
    <source>
        <dbReference type="SAM" id="MobiDB-lite"/>
    </source>
</evidence>
<name>A0A1I2IBD3_9ACTN</name>
<dbReference type="RefSeq" id="WP_093618338.1">
    <property type="nucleotide sequence ID" value="NZ_BOMT01000052.1"/>
</dbReference>
<accession>A0A1I2IBD3</accession>
<comment type="similarity">
    <text evidence="1">Belongs to the AfsR/DnrI/RedD regulatory family.</text>
</comment>